<proteinExistence type="predicted"/>
<dbReference type="AlphaFoldDB" id="A0A6C0B3Y5"/>
<feature type="region of interest" description="Disordered" evidence="1">
    <location>
        <begin position="190"/>
        <end position="211"/>
    </location>
</feature>
<reference evidence="2" key="1">
    <citation type="journal article" date="2020" name="Nature">
        <title>Giant virus diversity and host interactions through global metagenomics.</title>
        <authorList>
            <person name="Schulz F."/>
            <person name="Roux S."/>
            <person name="Paez-Espino D."/>
            <person name="Jungbluth S."/>
            <person name="Walsh D.A."/>
            <person name="Denef V.J."/>
            <person name="McMahon K.D."/>
            <person name="Konstantinidis K.T."/>
            <person name="Eloe-Fadrosh E.A."/>
            <person name="Kyrpides N.C."/>
            <person name="Woyke T."/>
        </authorList>
    </citation>
    <scope>NUCLEOTIDE SEQUENCE</scope>
    <source>
        <strain evidence="2">GVMAG-M-3300009185-7</strain>
    </source>
</reference>
<organism evidence="2">
    <name type="scientific">viral metagenome</name>
    <dbReference type="NCBI Taxonomy" id="1070528"/>
    <lineage>
        <taxon>unclassified sequences</taxon>
        <taxon>metagenomes</taxon>
        <taxon>organismal metagenomes</taxon>
    </lineage>
</organism>
<evidence type="ECO:0000313" key="2">
    <source>
        <dbReference type="EMBL" id="QHS86183.1"/>
    </source>
</evidence>
<protein>
    <submittedName>
        <fullName evidence="2">Uncharacterized protein</fullName>
    </submittedName>
</protein>
<sequence>MAKRTRRLRKKGGMFGCVGRCKRRTARALNAASEQLTGRSAVFLGEREEKLGKHEADKREAEAELAKEKQIAKAADEAREAVAQAAAAKAKRTRAEKAEAEAAAERDRRALEARRAREALQAEVEELEKAIAQLERDEQKASAAVDAARKELGGIAPEDRENADAVVKSKQRVLDKIKAKKEGLEGSLAILKGKSQGGKRFTRRRKTRRRR</sequence>
<accession>A0A6C0B3Y5</accession>
<evidence type="ECO:0000256" key="1">
    <source>
        <dbReference type="SAM" id="MobiDB-lite"/>
    </source>
</evidence>
<dbReference type="EMBL" id="MN739051">
    <property type="protein sequence ID" value="QHS86183.1"/>
    <property type="molecule type" value="Genomic_DNA"/>
</dbReference>
<feature type="compositionally biased region" description="Basic residues" evidence="1">
    <location>
        <begin position="200"/>
        <end position="211"/>
    </location>
</feature>
<name>A0A6C0B3Y5_9ZZZZ</name>